<reference evidence="2 3" key="1">
    <citation type="submission" date="2015-01" db="EMBL/GenBank/DDBJ databases">
        <title>Evolution of Trichinella species and genotypes.</title>
        <authorList>
            <person name="Korhonen P.K."/>
            <person name="Edoardo P."/>
            <person name="Giuseppe L.R."/>
            <person name="Gasser R.B."/>
        </authorList>
    </citation>
    <scope>NUCLEOTIDE SEQUENCE [LARGE SCALE GENOMIC DNA]</scope>
    <source>
        <strain evidence="2">ISS588</strain>
    </source>
</reference>
<proteinExistence type="predicted"/>
<comment type="caution">
    <text evidence="2">The sequence shown here is derived from an EMBL/GenBank/DDBJ whole genome shotgun (WGS) entry which is preliminary data.</text>
</comment>
<evidence type="ECO:0000313" key="3">
    <source>
        <dbReference type="Proteomes" id="UP000054805"/>
    </source>
</evidence>
<protein>
    <submittedName>
        <fullName evidence="2">Uncharacterized protein</fullName>
    </submittedName>
</protein>
<feature type="compositionally biased region" description="Basic residues" evidence="1">
    <location>
        <begin position="1"/>
        <end position="12"/>
    </location>
</feature>
<dbReference type="AlphaFoldDB" id="A0A0V1GPE2"/>
<sequence length="79" mass="8836">MPLCIKSRKRASRGSTSYPPESTTLGVYRNNSMIITRNSVPFKGIEKSFLGNFEISWAIHLVVLPKMAKNVFSEFGVSL</sequence>
<evidence type="ECO:0000313" key="2">
    <source>
        <dbReference type="EMBL" id="KRZ00033.1"/>
    </source>
</evidence>
<dbReference type="Proteomes" id="UP000054805">
    <property type="component" value="Unassembled WGS sequence"/>
</dbReference>
<feature type="region of interest" description="Disordered" evidence="1">
    <location>
        <begin position="1"/>
        <end position="23"/>
    </location>
</feature>
<gene>
    <name evidence="2" type="ORF">T4B_1134</name>
</gene>
<name>A0A0V1GPE2_TRIPS</name>
<organism evidence="2 3">
    <name type="scientific">Trichinella pseudospiralis</name>
    <name type="common">Parasitic roundworm</name>
    <dbReference type="NCBI Taxonomy" id="6337"/>
    <lineage>
        <taxon>Eukaryota</taxon>
        <taxon>Metazoa</taxon>
        <taxon>Ecdysozoa</taxon>
        <taxon>Nematoda</taxon>
        <taxon>Enoplea</taxon>
        <taxon>Dorylaimia</taxon>
        <taxon>Trichinellida</taxon>
        <taxon>Trichinellidae</taxon>
        <taxon>Trichinella</taxon>
    </lineage>
</organism>
<evidence type="ECO:0000256" key="1">
    <source>
        <dbReference type="SAM" id="MobiDB-lite"/>
    </source>
</evidence>
<dbReference type="EMBL" id="JYDS01000955">
    <property type="protein sequence ID" value="KRZ00033.1"/>
    <property type="molecule type" value="Genomic_DNA"/>
</dbReference>
<keyword evidence="3" id="KW-1185">Reference proteome</keyword>
<feature type="compositionally biased region" description="Polar residues" evidence="1">
    <location>
        <begin position="13"/>
        <end position="23"/>
    </location>
</feature>
<accession>A0A0V1GPE2</accession>